<evidence type="ECO:0000313" key="3">
    <source>
        <dbReference type="Proteomes" id="UP000481621"/>
    </source>
</evidence>
<keyword evidence="3" id="KW-1185">Reference proteome</keyword>
<dbReference type="SUPFAM" id="SSF51338">
    <property type="entry name" value="Composite domain of metallo-dependent hydrolases"/>
    <property type="match status" value="1"/>
</dbReference>
<feature type="domain" description="Amidohydrolase-related" evidence="1">
    <location>
        <begin position="45"/>
        <end position="416"/>
    </location>
</feature>
<protein>
    <submittedName>
        <fullName evidence="2">Amidohydrolase family protein</fullName>
    </submittedName>
</protein>
<evidence type="ECO:0000259" key="1">
    <source>
        <dbReference type="Pfam" id="PF01979"/>
    </source>
</evidence>
<dbReference type="PANTHER" id="PTHR43794:SF5">
    <property type="entry name" value="CHLOROHYDROLASE FAMILY PROTEIN"/>
    <property type="match status" value="1"/>
</dbReference>
<name>A0A6B3TSM2_9BACI</name>
<accession>A0A6B3TSM2</accession>
<dbReference type="InterPro" id="IPR032466">
    <property type="entry name" value="Metal_Hydrolase"/>
</dbReference>
<dbReference type="Gene3D" id="2.30.40.10">
    <property type="entry name" value="Urease, subunit C, domain 1"/>
    <property type="match status" value="1"/>
</dbReference>
<dbReference type="GO" id="GO:0016810">
    <property type="term" value="F:hydrolase activity, acting on carbon-nitrogen (but not peptide) bonds"/>
    <property type="evidence" value="ECO:0007669"/>
    <property type="project" value="InterPro"/>
</dbReference>
<dbReference type="EMBL" id="JAAIUV010000018">
    <property type="protein sequence ID" value="NEX79508.1"/>
    <property type="molecule type" value="Genomic_DNA"/>
</dbReference>
<dbReference type="Pfam" id="PF01979">
    <property type="entry name" value="Amidohydro_1"/>
    <property type="match status" value="1"/>
</dbReference>
<reference evidence="2" key="1">
    <citation type="submission" date="2020-02" db="EMBL/GenBank/DDBJ databases">
        <title>Bacillus sedimentmangrovi sp. nov., isolated from sediment of the mangrove ecosystem.</title>
        <authorList>
            <person name="Liu G."/>
        </authorList>
    </citation>
    <scope>NUCLEOTIDE SEQUENCE [LARGE SCALE GENOMIC DNA]</scope>
    <source>
        <strain evidence="2">SgZ-7</strain>
    </source>
</reference>
<keyword evidence="2" id="KW-0378">Hydrolase</keyword>
<dbReference type="InterPro" id="IPR011059">
    <property type="entry name" value="Metal-dep_hydrolase_composite"/>
</dbReference>
<gene>
    <name evidence="2" type="ORF">G4Z05_11625</name>
</gene>
<dbReference type="Proteomes" id="UP000481621">
    <property type="component" value="Unassembled WGS sequence"/>
</dbReference>
<proteinExistence type="predicted"/>
<dbReference type="Gene3D" id="3.20.20.140">
    <property type="entry name" value="Metal-dependent hydrolases"/>
    <property type="match status" value="1"/>
</dbReference>
<dbReference type="InterPro" id="IPR006680">
    <property type="entry name" value="Amidohydro-rel"/>
</dbReference>
<organism evidence="2 3">
    <name type="scientific">Neobacillus thermocopriae</name>
    <dbReference type="NCBI Taxonomy" id="1215031"/>
    <lineage>
        <taxon>Bacteria</taxon>
        <taxon>Bacillati</taxon>
        <taxon>Bacillota</taxon>
        <taxon>Bacilli</taxon>
        <taxon>Bacillales</taxon>
        <taxon>Bacillaceae</taxon>
        <taxon>Neobacillus</taxon>
    </lineage>
</organism>
<dbReference type="PANTHER" id="PTHR43794">
    <property type="entry name" value="AMINOHYDROLASE SSNA-RELATED"/>
    <property type="match status" value="1"/>
</dbReference>
<dbReference type="AlphaFoldDB" id="A0A6B3TSM2"/>
<dbReference type="SUPFAM" id="SSF51556">
    <property type="entry name" value="Metallo-dependent hydrolases"/>
    <property type="match status" value="1"/>
</dbReference>
<dbReference type="InterPro" id="IPR050287">
    <property type="entry name" value="MTA/SAH_deaminase"/>
</dbReference>
<sequence length="475" mass="53648">MNEEKEIIQGSLLIENGKIKDIIPTSSGSEFDFTAGEVMDGREMIVLPGMTNAHYHSYSNLLKGTISNLPLEIWSLYTVAYGHSLDDQDIELAVLLGAIDMIKSGITSCVDHFPHIRRTEAALKAYEKTGLKIGFAPMMHDVFDHYFLPVSLPLNIKEKLEAVKPNSPKVMREYYTNLIKNWHQKKGKISILLGPNAPQRCTDEMLNLCEELSKQEDLFIHTHLLETEIQKRVGDRAFTDGIIGRLKKYKLLSSKLSTAHSVWLNDREIDLFAEHGVTVVCNPVSNLMLGSGIAPLPQYLRAGVHVALGTDSSNCGISHNLFEVMRMALLIHRVGNNGYEQWIQPWNVLQMSINGGAHVFGEAHQRGKIQKGYVADLVLMKKDTPTFATNSDLISQLVFYENGSSVDSVLINGEWVLKNKKIMTFDEQSVIRRVQERYEVIMEKCQSALELAKEAHPYFARMYHTIYDQIKEAIQ</sequence>
<evidence type="ECO:0000313" key="2">
    <source>
        <dbReference type="EMBL" id="NEX79508.1"/>
    </source>
</evidence>
<comment type="caution">
    <text evidence="2">The sequence shown here is derived from an EMBL/GenBank/DDBJ whole genome shotgun (WGS) entry which is preliminary data.</text>
</comment>